<dbReference type="SUPFAM" id="SSF55729">
    <property type="entry name" value="Acyl-CoA N-acyltransferases (Nat)"/>
    <property type="match status" value="1"/>
</dbReference>
<dbReference type="Gene3D" id="3.40.50.720">
    <property type="entry name" value="NAD(P)-binding Rossmann-like Domain"/>
    <property type="match status" value="1"/>
</dbReference>
<protein>
    <submittedName>
        <fullName evidence="2">GNAT family N-acetyltransferase</fullName>
    </submittedName>
</protein>
<dbReference type="InterPro" id="IPR032875">
    <property type="entry name" value="Succ_CoA_lig_flav_dom"/>
</dbReference>
<dbReference type="InterPro" id="IPR043938">
    <property type="entry name" value="Ligase_CoA_dom"/>
</dbReference>
<keyword evidence="2" id="KW-0808">Transferase</keyword>
<dbReference type="PANTHER" id="PTHR42793">
    <property type="entry name" value="COA BINDING DOMAIN CONTAINING PROTEIN"/>
    <property type="match status" value="1"/>
</dbReference>
<dbReference type="CDD" id="cd04301">
    <property type="entry name" value="NAT_SF"/>
    <property type="match status" value="1"/>
</dbReference>
<dbReference type="Pfam" id="PF00583">
    <property type="entry name" value="Acetyltransf_1"/>
    <property type="match status" value="1"/>
</dbReference>
<dbReference type="Proteomes" id="UP000460272">
    <property type="component" value="Unassembled WGS sequence"/>
</dbReference>
<evidence type="ECO:0000313" key="2">
    <source>
        <dbReference type="EMBL" id="TVZ03958.1"/>
    </source>
</evidence>
<dbReference type="SMART" id="SM00881">
    <property type="entry name" value="CoA_binding"/>
    <property type="match status" value="1"/>
</dbReference>
<dbReference type="Pfam" id="PF19045">
    <property type="entry name" value="Ligase_CoA_2"/>
    <property type="match status" value="1"/>
</dbReference>
<dbReference type="GO" id="GO:0043758">
    <property type="term" value="F:acetate-CoA ligase (ADP-forming) activity"/>
    <property type="evidence" value="ECO:0007669"/>
    <property type="project" value="InterPro"/>
</dbReference>
<dbReference type="Pfam" id="PF13607">
    <property type="entry name" value="Succ_CoA_lig"/>
    <property type="match status" value="1"/>
</dbReference>
<feature type="domain" description="N-acetyltransferase" evidence="1">
    <location>
        <begin position="21"/>
        <end position="178"/>
    </location>
</feature>
<gene>
    <name evidence="2" type="ORF">EAS64_16135</name>
</gene>
<dbReference type="OrthoDB" id="190266at2"/>
<dbReference type="Gene3D" id="3.40.50.261">
    <property type="entry name" value="Succinyl-CoA synthetase domains"/>
    <property type="match status" value="2"/>
</dbReference>
<reference evidence="2 3" key="1">
    <citation type="submission" date="2018-11" db="EMBL/GenBank/DDBJ databases">
        <title>Trebonia kvetii gen.nov., sp.nov., a novel acidophilic actinobacterium, and proposal of the new actinobacterial family Treboniaceae fam. nov.</title>
        <authorList>
            <person name="Rapoport D."/>
            <person name="Sagova-Mareckova M."/>
            <person name="Sedlacek I."/>
            <person name="Provaznik J."/>
            <person name="Kralova S."/>
            <person name="Pavlinic D."/>
            <person name="Benes V."/>
            <person name="Kopecky J."/>
        </authorList>
    </citation>
    <scope>NUCLEOTIDE SEQUENCE [LARGE SCALE GENOMIC DNA]</scope>
    <source>
        <strain evidence="2 3">15Tr583</strain>
    </source>
</reference>
<dbReference type="Gene3D" id="3.30.470.20">
    <property type="entry name" value="ATP-grasp fold, B domain"/>
    <property type="match status" value="1"/>
</dbReference>
<dbReference type="RefSeq" id="WP_145853828.1">
    <property type="nucleotide sequence ID" value="NZ_RPFW01000003.1"/>
</dbReference>
<evidence type="ECO:0000313" key="3">
    <source>
        <dbReference type="Proteomes" id="UP000460272"/>
    </source>
</evidence>
<dbReference type="PANTHER" id="PTHR42793:SF1">
    <property type="entry name" value="PEPTIDYL-LYSINE N-ACETYLTRANSFERASE PATZ"/>
    <property type="match status" value="1"/>
</dbReference>
<dbReference type="InterPro" id="IPR036291">
    <property type="entry name" value="NAD(P)-bd_dom_sf"/>
</dbReference>
<dbReference type="InterPro" id="IPR003781">
    <property type="entry name" value="CoA-bd"/>
</dbReference>
<name>A0A6P2BYF2_9ACTN</name>
<accession>A0A6P2BYF2</accession>
<dbReference type="InterPro" id="IPR000182">
    <property type="entry name" value="GNAT_dom"/>
</dbReference>
<dbReference type="Pfam" id="PF13549">
    <property type="entry name" value="ATP-grasp_5"/>
    <property type="match status" value="1"/>
</dbReference>
<evidence type="ECO:0000259" key="1">
    <source>
        <dbReference type="PROSITE" id="PS51186"/>
    </source>
</evidence>
<dbReference type="Pfam" id="PF13380">
    <property type="entry name" value="CoA_binding_2"/>
    <property type="match status" value="1"/>
</dbReference>
<sequence length="858" mass="89076">MGEPDSGPGSVYALLADGRTVEIRPARTADFDAVKALHEAMSPNNAYLRFFSLSRLAAQQEAKRVTRAPGPDHAALLAVYDGQVVGLASYEVSRASAGKPSPRTAEVAFAVADTMHHRGIATLLLEHLVSLARASQLEALVAETLSENTSMLRVFSDAGLPVQSKREEGVVAITIPLPPDDTGTQLDSYLDRVAARERSANVASLQPVFAPQSVVVIGASRQPGTVGRSVLDNIRTGGFAGRLYAVNRNAVVSRGDDPPYPPYTPGEFEGIPCFPDVQSLPETPDLALLAVPPAAVTAMAEACGQRGVRGLVVFTAAVDAQAGAALLAVCRRYGMRLIGPNCFGIAVPSIGLDATFAAANPLPGTVGLVMQSGGLGFAMVDHLTRLGIGISSFASVGNKLDVSSNDMLMWWEQDELTRVAVLYIESFGNPRKFGRTARRAGLKMPVLTVHAGRSEAGQRAVASHTAAATTPLVTREALFEQAGIIATPSFGELMGATALLATQPPPTGPTVAIVSNVGGAGVLAADACTDLGLAVHHPREETRQRLREIVPAAGAVSGPVDTAATVSADEFRAVLETLCADKDVHAVIALILRTGATGDLLQAVAEAELSVPLTVVVLNQPEAVRLVPARDGHAPSYAYPEVAARALSRAVKYAQWRATPRQTVPAFPDVDAEQARNIVQRFLAGRPDGGRLPQQDAADLLAAYRIPLAPGAAASVADQAGYPVWRVGVLDDQMFGPLVVLGPGSAAAGSAAADGAATGAAAGPAARLAPLTEADADALISSAGAAHPTLGHSAAAADSLAELRDVLLRVSRLSDDLPEITQLDLNPVIVRPGGTVAAGARILVLPQAPQDPFLRRLR</sequence>
<organism evidence="2 3">
    <name type="scientific">Trebonia kvetii</name>
    <dbReference type="NCBI Taxonomy" id="2480626"/>
    <lineage>
        <taxon>Bacteria</taxon>
        <taxon>Bacillati</taxon>
        <taxon>Actinomycetota</taxon>
        <taxon>Actinomycetes</taxon>
        <taxon>Streptosporangiales</taxon>
        <taxon>Treboniaceae</taxon>
        <taxon>Trebonia</taxon>
    </lineage>
</organism>
<dbReference type="InterPro" id="IPR016102">
    <property type="entry name" value="Succinyl-CoA_synth-like"/>
</dbReference>
<dbReference type="InterPro" id="IPR016181">
    <property type="entry name" value="Acyl_CoA_acyltransferase"/>
</dbReference>
<dbReference type="EMBL" id="RPFW01000003">
    <property type="protein sequence ID" value="TVZ03958.1"/>
    <property type="molecule type" value="Genomic_DNA"/>
</dbReference>
<dbReference type="SUPFAM" id="SSF51735">
    <property type="entry name" value="NAD(P)-binding Rossmann-fold domains"/>
    <property type="match status" value="1"/>
</dbReference>
<dbReference type="GO" id="GO:0016747">
    <property type="term" value="F:acyltransferase activity, transferring groups other than amino-acyl groups"/>
    <property type="evidence" value="ECO:0007669"/>
    <property type="project" value="InterPro"/>
</dbReference>
<dbReference type="SUPFAM" id="SSF52210">
    <property type="entry name" value="Succinyl-CoA synthetase domains"/>
    <property type="match status" value="2"/>
</dbReference>
<proteinExistence type="predicted"/>
<comment type="caution">
    <text evidence="2">The sequence shown here is derived from an EMBL/GenBank/DDBJ whole genome shotgun (WGS) entry which is preliminary data.</text>
</comment>
<dbReference type="AlphaFoldDB" id="A0A6P2BYF2"/>
<dbReference type="PROSITE" id="PS51186">
    <property type="entry name" value="GNAT"/>
    <property type="match status" value="1"/>
</dbReference>
<keyword evidence="3" id="KW-1185">Reference proteome</keyword>
<dbReference type="Gene3D" id="3.40.630.30">
    <property type="match status" value="1"/>
</dbReference>